<evidence type="ECO:0000313" key="2">
    <source>
        <dbReference type="Proteomes" id="UP000504636"/>
    </source>
</evidence>
<dbReference type="EMBL" id="MU003714">
    <property type="protein sequence ID" value="KAF2804244.1"/>
    <property type="molecule type" value="Genomic_DNA"/>
</dbReference>
<accession>A0A6A6Y8E9</accession>
<evidence type="ECO:0000313" key="3">
    <source>
        <dbReference type="RefSeq" id="XP_033571208.1"/>
    </source>
</evidence>
<gene>
    <name evidence="1 3" type="ORF">BDZ99DRAFT_467559</name>
</gene>
<reference evidence="3" key="3">
    <citation type="submission" date="2025-04" db="UniProtKB">
        <authorList>
            <consortium name="RefSeq"/>
        </authorList>
    </citation>
    <scope>IDENTIFICATION</scope>
    <source>
        <strain evidence="3">CBS 304.34</strain>
    </source>
</reference>
<evidence type="ECO:0000313" key="1">
    <source>
        <dbReference type="EMBL" id="KAF2804244.1"/>
    </source>
</evidence>
<protein>
    <submittedName>
        <fullName evidence="1 3">Uncharacterized protein</fullName>
    </submittedName>
</protein>
<dbReference type="AlphaFoldDB" id="A0A6A6Y8E9"/>
<keyword evidence="2" id="KW-1185">Reference proteome</keyword>
<proteinExistence type="predicted"/>
<reference evidence="1 3" key="1">
    <citation type="journal article" date="2020" name="Stud. Mycol.">
        <title>101 Dothideomycetes genomes: a test case for predicting lifestyles and emergence of pathogens.</title>
        <authorList>
            <person name="Haridas S."/>
            <person name="Albert R."/>
            <person name="Binder M."/>
            <person name="Bloem J."/>
            <person name="Labutti K."/>
            <person name="Salamov A."/>
            <person name="Andreopoulos B."/>
            <person name="Baker S."/>
            <person name="Barry K."/>
            <person name="Bills G."/>
            <person name="Bluhm B."/>
            <person name="Cannon C."/>
            <person name="Castanera R."/>
            <person name="Culley D."/>
            <person name="Daum C."/>
            <person name="Ezra D."/>
            <person name="Gonzalez J."/>
            <person name="Henrissat B."/>
            <person name="Kuo A."/>
            <person name="Liang C."/>
            <person name="Lipzen A."/>
            <person name="Lutzoni F."/>
            <person name="Magnuson J."/>
            <person name="Mondo S."/>
            <person name="Nolan M."/>
            <person name="Ohm R."/>
            <person name="Pangilinan J."/>
            <person name="Park H.-J."/>
            <person name="Ramirez L."/>
            <person name="Alfaro M."/>
            <person name="Sun H."/>
            <person name="Tritt A."/>
            <person name="Yoshinaga Y."/>
            <person name="Zwiers L.-H."/>
            <person name="Turgeon B."/>
            <person name="Goodwin S."/>
            <person name="Spatafora J."/>
            <person name="Crous P."/>
            <person name="Grigoriev I."/>
        </authorList>
    </citation>
    <scope>NUCLEOTIDE SEQUENCE</scope>
    <source>
        <strain evidence="1 3">CBS 304.34</strain>
    </source>
</reference>
<dbReference type="Proteomes" id="UP000504636">
    <property type="component" value="Unplaced"/>
</dbReference>
<dbReference type="RefSeq" id="XP_033571208.1">
    <property type="nucleotide sequence ID" value="XM_033721045.1"/>
</dbReference>
<dbReference type="GeneID" id="54461938"/>
<organism evidence="1">
    <name type="scientific">Mytilinidion resinicola</name>
    <dbReference type="NCBI Taxonomy" id="574789"/>
    <lineage>
        <taxon>Eukaryota</taxon>
        <taxon>Fungi</taxon>
        <taxon>Dikarya</taxon>
        <taxon>Ascomycota</taxon>
        <taxon>Pezizomycotina</taxon>
        <taxon>Dothideomycetes</taxon>
        <taxon>Pleosporomycetidae</taxon>
        <taxon>Mytilinidiales</taxon>
        <taxon>Mytilinidiaceae</taxon>
        <taxon>Mytilinidion</taxon>
    </lineage>
</organism>
<sequence length="100" mass="11009">MTASDKEFFSSPGEPPPSNSVEAAMDYWYAWGSWGERAERGEVPRAALGGCLEQRQFTMSHEEGLIDYSDDELQQTALPAWEKVTDICLMGLGASSFLGL</sequence>
<name>A0A6A6Y8E9_9PEZI</name>
<reference evidence="3" key="2">
    <citation type="submission" date="2020-04" db="EMBL/GenBank/DDBJ databases">
        <authorList>
            <consortium name="NCBI Genome Project"/>
        </authorList>
    </citation>
    <scope>NUCLEOTIDE SEQUENCE</scope>
    <source>
        <strain evidence="3">CBS 304.34</strain>
    </source>
</reference>